<name>A0A2P2JGU4_RHIMU</name>
<evidence type="ECO:0000313" key="1">
    <source>
        <dbReference type="EMBL" id="MBW92690.1"/>
    </source>
</evidence>
<dbReference type="EMBL" id="GGEC01012207">
    <property type="protein sequence ID" value="MBW92690.1"/>
    <property type="molecule type" value="Transcribed_RNA"/>
</dbReference>
<sequence>MLLLNKRSGAEINKRQLLRSVKGSVDKAKTRISVKIANDSLNFFF</sequence>
<dbReference type="AlphaFoldDB" id="A0A2P2JGU4"/>
<accession>A0A2P2JGU4</accession>
<proteinExistence type="predicted"/>
<organism evidence="1">
    <name type="scientific">Rhizophora mucronata</name>
    <name type="common">Asiatic mangrove</name>
    <dbReference type="NCBI Taxonomy" id="61149"/>
    <lineage>
        <taxon>Eukaryota</taxon>
        <taxon>Viridiplantae</taxon>
        <taxon>Streptophyta</taxon>
        <taxon>Embryophyta</taxon>
        <taxon>Tracheophyta</taxon>
        <taxon>Spermatophyta</taxon>
        <taxon>Magnoliopsida</taxon>
        <taxon>eudicotyledons</taxon>
        <taxon>Gunneridae</taxon>
        <taxon>Pentapetalae</taxon>
        <taxon>rosids</taxon>
        <taxon>fabids</taxon>
        <taxon>Malpighiales</taxon>
        <taxon>Rhizophoraceae</taxon>
        <taxon>Rhizophora</taxon>
    </lineage>
</organism>
<protein>
    <submittedName>
        <fullName evidence="1">Uncharacterized protein</fullName>
    </submittedName>
</protein>
<reference evidence="1" key="1">
    <citation type="submission" date="2018-02" db="EMBL/GenBank/DDBJ databases">
        <title>Rhizophora mucronata_Transcriptome.</title>
        <authorList>
            <person name="Meera S.P."/>
            <person name="Sreeshan A."/>
            <person name="Augustine A."/>
        </authorList>
    </citation>
    <scope>NUCLEOTIDE SEQUENCE</scope>
    <source>
        <tissue evidence="1">Leaf</tissue>
    </source>
</reference>